<dbReference type="AlphaFoldDB" id="A0A8J3N709"/>
<dbReference type="CDD" id="cd02440">
    <property type="entry name" value="AdoMet_MTases"/>
    <property type="match status" value="1"/>
</dbReference>
<dbReference type="GO" id="GO:0008757">
    <property type="term" value="F:S-adenosylmethionine-dependent methyltransferase activity"/>
    <property type="evidence" value="ECO:0007669"/>
    <property type="project" value="InterPro"/>
</dbReference>
<comment type="caution">
    <text evidence="2">The sequence shown here is derived from an EMBL/GenBank/DDBJ whole genome shotgun (WGS) entry which is preliminary data.</text>
</comment>
<sequence>MTSENTTQPDLNEETRNIWDQNAAFWDERMGDGNDFQRLLVGPASERLLNLQPGEQVLEISCGNGVFARHIARIGVQVVATDFSTQMLERASARNTEYSDRITYQLLDATHEDEIVALGRERFDAAVCNMAIMDMAEIDPLMRGIRQVVKPGGRFVFSLCHPCFNNTGSVHCVEETTVDGNIVATYAMKTTTYLHTGPQKGVAMIGQPASQYYFDRPLHVLFNACFKAGMVLDGLEEPAFNYPYDGSKVGSMVISWTYYKEIPPVLVARLRIPG</sequence>
<dbReference type="Proteomes" id="UP000597444">
    <property type="component" value="Unassembled WGS sequence"/>
</dbReference>
<dbReference type="InterPro" id="IPR029063">
    <property type="entry name" value="SAM-dependent_MTases_sf"/>
</dbReference>
<proteinExistence type="predicted"/>
<dbReference type="SUPFAM" id="SSF53335">
    <property type="entry name" value="S-adenosyl-L-methionine-dependent methyltransferases"/>
    <property type="match status" value="1"/>
</dbReference>
<evidence type="ECO:0000313" key="3">
    <source>
        <dbReference type="Proteomes" id="UP000597444"/>
    </source>
</evidence>
<gene>
    <name evidence="2" type="ORF">KSF_080380</name>
</gene>
<feature type="domain" description="Methyltransferase type 11" evidence="1">
    <location>
        <begin position="58"/>
        <end position="157"/>
    </location>
</feature>
<reference evidence="2" key="1">
    <citation type="submission" date="2020-10" db="EMBL/GenBank/DDBJ databases">
        <title>Taxonomic study of unclassified bacteria belonging to the class Ktedonobacteria.</title>
        <authorList>
            <person name="Yabe S."/>
            <person name="Wang C.M."/>
            <person name="Zheng Y."/>
            <person name="Sakai Y."/>
            <person name="Cavaletti L."/>
            <person name="Monciardini P."/>
            <person name="Donadio S."/>
        </authorList>
    </citation>
    <scope>NUCLEOTIDE SEQUENCE</scope>
    <source>
        <strain evidence="2">ID150040</strain>
    </source>
</reference>
<dbReference type="PANTHER" id="PTHR43591">
    <property type="entry name" value="METHYLTRANSFERASE"/>
    <property type="match status" value="1"/>
</dbReference>
<dbReference type="Pfam" id="PF08241">
    <property type="entry name" value="Methyltransf_11"/>
    <property type="match status" value="1"/>
</dbReference>
<accession>A0A8J3N709</accession>
<evidence type="ECO:0000259" key="1">
    <source>
        <dbReference type="Pfam" id="PF08241"/>
    </source>
</evidence>
<keyword evidence="3" id="KW-1185">Reference proteome</keyword>
<dbReference type="InterPro" id="IPR013216">
    <property type="entry name" value="Methyltransf_11"/>
</dbReference>
<dbReference type="RefSeq" id="WP_220208764.1">
    <property type="nucleotide sequence ID" value="NZ_BNJK01000002.1"/>
</dbReference>
<dbReference type="Gene3D" id="3.40.50.150">
    <property type="entry name" value="Vaccinia Virus protein VP39"/>
    <property type="match status" value="1"/>
</dbReference>
<dbReference type="EMBL" id="BNJK01000002">
    <property type="protein sequence ID" value="GHO97990.1"/>
    <property type="molecule type" value="Genomic_DNA"/>
</dbReference>
<organism evidence="2 3">
    <name type="scientific">Reticulibacter mediterranei</name>
    <dbReference type="NCBI Taxonomy" id="2778369"/>
    <lineage>
        <taxon>Bacteria</taxon>
        <taxon>Bacillati</taxon>
        <taxon>Chloroflexota</taxon>
        <taxon>Ktedonobacteria</taxon>
        <taxon>Ktedonobacterales</taxon>
        <taxon>Reticulibacteraceae</taxon>
        <taxon>Reticulibacter</taxon>
    </lineage>
</organism>
<evidence type="ECO:0000313" key="2">
    <source>
        <dbReference type="EMBL" id="GHO97990.1"/>
    </source>
</evidence>
<protein>
    <recommendedName>
        <fullName evidence="1">Methyltransferase type 11 domain-containing protein</fullName>
    </recommendedName>
</protein>
<name>A0A8J3N709_9CHLR</name>